<feature type="region of interest" description="Disordered" evidence="13">
    <location>
        <begin position="109"/>
        <end position="131"/>
    </location>
</feature>
<evidence type="ECO:0000256" key="4">
    <source>
        <dbReference type="ARBA" id="ARBA00022673"/>
    </source>
</evidence>
<dbReference type="InterPro" id="IPR050599">
    <property type="entry name" value="VDCC_alpha-1_subunit"/>
</dbReference>
<feature type="transmembrane region" description="Helical" evidence="14">
    <location>
        <begin position="239"/>
        <end position="257"/>
    </location>
</feature>
<evidence type="ECO:0000256" key="10">
    <source>
        <dbReference type="ARBA" id="ARBA00023136"/>
    </source>
</evidence>
<keyword evidence="6" id="KW-0106">Calcium</keyword>
<dbReference type="Proteomes" id="UP000649617">
    <property type="component" value="Unassembled WGS sequence"/>
</dbReference>
<gene>
    <name evidence="16" type="primary">Catsper2</name>
    <name evidence="16" type="ORF">SPIL2461_LOCUS1498</name>
</gene>
<keyword evidence="8 14" id="KW-1133">Transmembrane helix</keyword>
<feature type="domain" description="Ion transport" evidence="15">
    <location>
        <begin position="170"/>
        <end position="411"/>
    </location>
</feature>
<comment type="subcellular location">
    <subcellularLocation>
        <location evidence="1">Membrane</location>
        <topology evidence="1">Multi-pass membrane protein</topology>
    </subcellularLocation>
</comment>
<dbReference type="PANTHER" id="PTHR45628:SF7">
    <property type="entry name" value="VOLTAGE-DEPENDENT CALCIUM CHANNEL TYPE A SUBUNIT ALPHA-1"/>
    <property type="match status" value="1"/>
</dbReference>
<dbReference type="Gene3D" id="1.10.287.70">
    <property type="match status" value="1"/>
</dbReference>
<dbReference type="Gene3D" id="1.20.120.350">
    <property type="entry name" value="Voltage-gated potassium channels. Chain C"/>
    <property type="match status" value="1"/>
</dbReference>
<keyword evidence="10 14" id="KW-0472">Membrane</keyword>
<keyword evidence="5 14" id="KW-0812">Transmembrane</keyword>
<feature type="compositionally biased region" description="Low complexity" evidence="13">
    <location>
        <begin position="10"/>
        <end position="19"/>
    </location>
</feature>
<dbReference type="InterPro" id="IPR005821">
    <property type="entry name" value="Ion_trans_dom"/>
</dbReference>
<evidence type="ECO:0000313" key="17">
    <source>
        <dbReference type="Proteomes" id="UP000649617"/>
    </source>
</evidence>
<evidence type="ECO:0000256" key="13">
    <source>
        <dbReference type="SAM" id="MobiDB-lite"/>
    </source>
</evidence>
<dbReference type="GO" id="GO:0005891">
    <property type="term" value="C:voltage-gated calcium channel complex"/>
    <property type="evidence" value="ECO:0007669"/>
    <property type="project" value="TreeGrafter"/>
</dbReference>
<evidence type="ECO:0000256" key="7">
    <source>
        <dbReference type="ARBA" id="ARBA00022882"/>
    </source>
</evidence>
<evidence type="ECO:0000256" key="2">
    <source>
        <dbReference type="ARBA" id="ARBA00022448"/>
    </source>
</evidence>
<name>A0A812J0A8_SYMPI</name>
<accession>A0A812J0A8</accession>
<dbReference type="InterPro" id="IPR027359">
    <property type="entry name" value="Volt_channel_dom_sf"/>
</dbReference>
<evidence type="ECO:0000313" key="16">
    <source>
        <dbReference type="EMBL" id="CAE7191390.1"/>
    </source>
</evidence>
<organism evidence="16 17">
    <name type="scientific">Symbiodinium pilosum</name>
    <name type="common">Dinoflagellate</name>
    <dbReference type="NCBI Taxonomy" id="2952"/>
    <lineage>
        <taxon>Eukaryota</taxon>
        <taxon>Sar</taxon>
        <taxon>Alveolata</taxon>
        <taxon>Dinophyceae</taxon>
        <taxon>Suessiales</taxon>
        <taxon>Symbiodiniaceae</taxon>
        <taxon>Symbiodinium</taxon>
    </lineage>
</organism>
<feature type="transmembrane region" description="Helical" evidence="14">
    <location>
        <begin position="302"/>
        <end position="334"/>
    </location>
</feature>
<dbReference type="GO" id="GO:0008331">
    <property type="term" value="F:high voltage-gated calcium channel activity"/>
    <property type="evidence" value="ECO:0007669"/>
    <property type="project" value="TreeGrafter"/>
</dbReference>
<reference evidence="16" key="1">
    <citation type="submission" date="2021-02" db="EMBL/GenBank/DDBJ databases">
        <authorList>
            <person name="Dougan E. K."/>
            <person name="Rhodes N."/>
            <person name="Thang M."/>
            <person name="Chan C."/>
        </authorList>
    </citation>
    <scope>NUCLEOTIDE SEQUENCE</scope>
</reference>
<evidence type="ECO:0000256" key="9">
    <source>
        <dbReference type="ARBA" id="ARBA00023065"/>
    </source>
</evidence>
<evidence type="ECO:0000256" key="6">
    <source>
        <dbReference type="ARBA" id="ARBA00022837"/>
    </source>
</evidence>
<dbReference type="PANTHER" id="PTHR45628">
    <property type="entry name" value="VOLTAGE-DEPENDENT CALCIUM CHANNEL TYPE A SUBUNIT ALPHA-1"/>
    <property type="match status" value="1"/>
</dbReference>
<keyword evidence="4" id="KW-0107">Calcium channel</keyword>
<feature type="region of interest" description="Disordered" evidence="13">
    <location>
        <begin position="6"/>
        <end position="58"/>
    </location>
</feature>
<dbReference type="OrthoDB" id="419749at2759"/>
<feature type="compositionally biased region" description="Low complexity" evidence="13">
    <location>
        <begin position="41"/>
        <end position="53"/>
    </location>
</feature>
<evidence type="ECO:0000259" key="15">
    <source>
        <dbReference type="Pfam" id="PF00520"/>
    </source>
</evidence>
<dbReference type="GO" id="GO:0098703">
    <property type="term" value="P:calcium ion import across plasma membrane"/>
    <property type="evidence" value="ECO:0007669"/>
    <property type="project" value="TreeGrafter"/>
</dbReference>
<keyword evidence="12" id="KW-0407">Ion channel</keyword>
<feature type="transmembrane region" description="Helical" evidence="14">
    <location>
        <begin position="172"/>
        <end position="190"/>
    </location>
</feature>
<evidence type="ECO:0000256" key="8">
    <source>
        <dbReference type="ARBA" id="ARBA00022989"/>
    </source>
</evidence>
<proteinExistence type="predicted"/>
<evidence type="ECO:0000256" key="5">
    <source>
        <dbReference type="ARBA" id="ARBA00022692"/>
    </source>
</evidence>
<keyword evidence="2" id="KW-0813">Transport</keyword>
<keyword evidence="11" id="KW-0325">Glycoprotein</keyword>
<keyword evidence="17" id="KW-1185">Reference proteome</keyword>
<keyword evidence="3" id="KW-0109">Calcium transport</keyword>
<evidence type="ECO:0000256" key="11">
    <source>
        <dbReference type="ARBA" id="ARBA00023180"/>
    </source>
</evidence>
<feature type="transmembrane region" description="Helical" evidence="14">
    <location>
        <begin position="206"/>
        <end position="227"/>
    </location>
</feature>
<evidence type="ECO:0000256" key="3">
    <source>
        <dbReference type="ARBA" id="ARBA00022568"/>
    </source>
</evidence>
<sequence>MAVQLVSGFSSNNLPSSSPKGHESLLTESSRKSLRTTGNGARSRAASTVTATAQEGEETVDDPAEVLMISAEQKRYRDIGIQAENFFANCGVQTDASWAEISLEKLREKKKKKKSVTTKEESVKQQSARAANLTPMDKLKEKATAAAMKRQYNVQDYYRDDGCAQRVARHPFFDNLTIFIVMLNSIWLGVDADLNPETVLWDAHPAFIVAENFFCLYFTVEITIRFLAFQRKYQAFKDFWFNFDFALAILIIVETWITPLVLLMAGGSSTLPEGSSLLRLIRLVRLVRLTRLTRLLRSFPELMIIVKGLAFAARSVCVFSLLWAIITYAFAILFKQLTEGSTVGTTLFQSVPESLNTLLLPAVFGANADIINQITNGNPGLWPLIVFFMALVSVTIMYMLLGVLVDVIGAVAATEKQKIEISYIVGQLREELEKMSIVPEDMALNQQDFQNLVMEPGVVRVMQDAGVNVDVFADMLDMVWDDSSKTSGSITFTDLVNMVLNMRGSNPATVKDCKEQIRVTNSFMKRCFVELSDELDERFAQVRTEIQNSMDDYNDDEDFTESQGLNFQSYEVEVVNLGRRTEGADDASASK</sequence>
<evidence type="ECO:0000256" key="12">
    <source>
        <dbReference type="ARBA" id="ARBA00023303"/>
    </source>
</evidence>
<feature type="transmembrane region" description="Helical" evidence="14">
    <location>
        <begin position="385"/>
        <end position="413"/>
    </location>
</feature>
<comment type="caution">
    <text evidence="16">The sequence shown here is derived from an EMBL/GenBank/DDBJ whole genome shotgun (WGS) entry which is preliminary data.</text>
</comment>
<dbReference type="AlphaFoldDB" id="A0A812J0A8"/>
<evidence type="ECO:0000256" key="14">
    <source>
        <dbReference type="SAM" id="Phobius"/>
    </source>
</evidence>
<dbReference type="EMBL" id="CAJNIZ010001459">
    <property type="protein sequence ID" value="CAE7191390.1"/>
    <property type="molecule type" value="Genomic_DNA"/>
</dbReference>
<dbReference type="Pfam" id="PF00520">
    <property type="entry name" value="Ion_trans"/>
    <property type="match status" value="1"/>
</dbReference>
<keyword evidence="9" id="KW-0406">Ion transport</keyword>
<protein>
    <submittedName>
        <fullName evidence="16">Catsper2 protein</fullName>
    </submittedName>
</protein>
<keyword evidence="7" id="KW-0851">Voltage-gated channel</keyword>
<dbReference type="SUPFAM" id="SSF81324">
    <property type="entry name" value="Voltage-gated potassium channels"/>
    <property type="match status" value="1"/>
</dbReference>
<evidence type="ECO:0000256" key="1">
    <source>
        <dbReference type="ARBA" id="ARBA00004141"/>
    </source>
</evidence>
<feature type="compositionally biased region" description="Basic and acidic residues" evidence="13">
    <location>
        <begin position="20"/>
        <end position="31"/>
    </location>
</feature>